<dbReference type="Pfam" id="PF14559">
    <property type="entry name" value="TPR_19"/>
    <property type="match status" value="1"/>
</dbReference>
<keyword evidence="6" id="KW-1185">Reference proteome</keyword>
<feature type="compositionally biased region" description="Low complexity" evidence="4">
    <location>
        <begin position="1152"/>
        <end position="1161"/>
    </location>
</feature>
<evidence type="ECO:0000313" key="5">
    <source>
        <dbReference type="EMBL" id="SZX60446.1"/>
    </source>
</evidence>
<keyword evidence="1" id="KW-0677">Repeat</keyword>
<feature type="compositionally biased region" description="Acidic residues" evidence="4">
    <location>
        <begin position="1096"/>
        <end position="1105"/>
    </location>
</feature>
<dbReference type="PROSITE" id="PS50005">
    <property type="entry name" value="TPR"/>
    <property type="match status" value="3"/>
</dbReference>
<feature type="region of interest" description="Disordered" evidence="4">
    <location>
        <begin position="915"/>
        <end position="946"/>
    </location>
</feature>
<evidence type="ECO:0000256" key="4">
    <source>
        <dbReference type="SAM" id="MobiDB-lite"/>
    </source>
</evidence>
<dbReference type="PANTHER" id="PTHR14027">
    <property type="entry name" value="RNA POLYMERASE-ASSOCIATED PROTEIN CTR9"/>
    <property type="match status" value="1"/>
</dbReference>
<feature type="compositionally biased region" description="Acidic residues" evidence="4">
    <location>
        <begin position="1169"/>
        <end position="1179"/>
    </location>
</feature>
<dbReference type="Gene3D" id="1.25.40.10">
    <property type="entry name" value="Tetratricopeptide repeat domain"/>
    <property type="match status" value="3"/>
</dbReference>
<keyword evidence="2 3" id="KW-0802">TPR repeat</keyword>
<name>A0A383V7X8_TETOB</name>
<organism evidence="5 6">
    <name type="scientific">Tetradesmus obliquus</name>
    <name type="common">Green alga</name>
    <name type="synonym">Acutodesmus obliquus</name>
    <dbReference type="NCBI Taxonomy" id="3088"/>
    <lineage>
        <taxon>Eukaryota</taxon>
        <taxon>Viridiplantae</taxon>
        <taxon>Chlorophyta</taxon>
        <taxon>core chlorophytes</taxon>
        <taxon>Chlorophyceae</taxon>
        <taxon>CS clade</taxon>
        <taxon>Sphaeropleales</taxon>
        <taxon>Scenedesmaceae</taxon>
        <taxon>Tetradesmus</taxon>
    </lineage>
</organism>
<dbReference type="SMART" id="SM00028">
    <property type="entry name" value="TPR"/>
    <property type="match status" value="9"/>
</dbReference>
<dbReference type="InterPro" id="IPR011990">
    <property type="entry name" value="TPR-like_helical_dom_sf"/>
</dbReference>
<dbReference type="GO" id="GO:0000993">
    <property type="term" value="F:RNA polymerase II complex binding"/>
    <property type="evidence" value="ECO:0007669"/>
    <property type="project" value="TreeGrafter"/>
</dbReference>
<dbReference type="GO" id="GO:0006368">
    <property type="term" value="P:transcription elongation by RNA polymerase II"/>
    <property type="evidence" value="ECO:0007669"/>
    <property type="project" value="TreeGrafter"/>
</dbReference>
<feature type="compositionally biased region" description="Basic and acidic residues" evidence="4">
    <location>
        <begin position="1007"/>
        <end position="1027"/>
    </location>
</feature>
<evidence type="ECO:0000313" key="6">
    <source>
        <dbReference type="Proteomes" id="UP000256970"/>
    </source>
</evidence>
<sequence length="1179" mass="126363">MAEDGEGLIYVALHEHNEAVAIRQHDLPRDPEDVLNLLSSEAAPLLCWFDTAKAYLSQEQAAAFVAIVQDAYSEEVLQGIRNYFHREPLFERVQLLCALAAYYTEASRAERDAQERARLAQQADAFVRQAEGLRSSEMLPSMTRGFMAMARNEPHAAMMEYKRAEKMRHNGNINHAPLLAQAALHYTNGDLSQSIQLYGQVLRANPACPAEVRLGIAACYYRAGKLEAATAAYNRVLALDPSSADALLGLAVIKFGSSNVQEGLNSGLQLLQRAYSADPTHAGVLCALSHFSLLKGQSQQALQLAQAALEGADTDRLRSAALGLCGRCHHALGDLAAAQHHYAQAIRLDPKAPLPHLGTAQVYLASGGDPTNSVSELEIVLNALPGNPDALELLGGLLPVQPARVAKTLQAHREAAQRQADNAGLQQMLGELLAATEPAAALEAFGQALALHRKKQAETQKRNDERQKKRAALDEAGDDALAAQLAGDIEADEAVPVVPAKLLNNTAVLKYRAGAVGEAMALMNEAEASIKADPGSASALQTISMGYNMARLQEATGDLKAAEAMYRNLVGQFPGYIDCYLRLSAMAKAAGDMQQAAHWAAQATAQAGGHVDAQALLATLHMERGDLNAARECVGKVGAEGAQDPYMQLTHANVVMAALPADRSARNPGADKTRRDYIYKALNIYREVLRQQPDNIYAVNGLGTCLAELGHMAAAKQAFDEVIRASAKTRGFMRLPETYVNLGNLWLARQQYSDALTMYEHASKLHNHKNAQLLLYMARAHHDAGDHLPAKRVLLKALHLAPADIKVRFNLAFVLQEWAVKVFKRKYISGDPAKLKDYSDAEVALMEAEKIFNQLHALGKEATRIEPKKLALHAQFCHQQLPSAANLVRQAHAEEAMVQSQQKVRQAELAAAEAQRKLKENTASAERKAVDARKMQEAQRALEDSKAKLEQLRASRHMAALADNSNEGDAGGGSGKGGSKRKRGGKKGAAGEDMGDFYVDDAQPIERLPKARRDDDDVQENLRRTGLDSDDEDIDEAQLFGSDGGDDDAAAANGDVDEDAGAAAAAGSGRGRLKRRAAAAEEDDGDAGDAAAAAGDGDEVMDEAPGEGGFEVDALFADDDDDAGEEGGEAAAAQPRKRQRQALESDDEEEGGYAAAAAPAENGGGAAAAEDDDIDGLFE</sequence>
<protein>
    <submittedName>
        <fullName evidence="5">Uncharacterized protein</fullName>
    </submittedName>
</protein>
<gene>
    <name evidence="5" type="ORF">BQ4739_LOCUS992</name>
</gene>
<feature type="region of interest" description="Disordered" evidence="4">
    <location>
        <begin position="959"/>
        <end position="1179"/>
    </location>
</feature>
<dbReference type="PANTHER" id="PTHR14027:SF2">
    <property type="entry name" value="RNA POLYMERASE-ASSOCIATED PROTEIN CTR9 HOMOLOG"/>
    <property type="match status" value="1"/>
</dbReference>
<feature type="repeat" description="TPR" evidence="3">
    <location>
        <begin position="210"/>
        <end position="243"/>
    </location>
</feature>
<feature type="compositionally biased region" description="Acidic residues" evidence="4">
    <location>
        <begin position="1116"/>
        <end position="1128"/>
    </location>
</feature>
<dbReference type="InterPro" id="IPR019734">
    <property type="entry name" value="TPR_rpt"/>
</dbReference>
<dbReference type="EMBL" id="FNXT01000067">
    <property type="protein sequence ID" value="SZX60446.1"/>
    <property type="molecule type" value="Genomic_DNA"/>
</dbReference>
<dbReference type="InterPro" id="IPR031101">
    <property type="entry name" value="Ctr9"/>
</dbReference>
<dbReference type="GO" id="GO:0006355">
    <property type="term" value="P:regulation of DNA-templated transcription"/>
    <property type="evidence" value="ECO:0007669"/>
    <property type="project" value="InterPro"/>
</dbReference>
<feature type="compositionally biased region" description="Basic and acidic residues" evidence="4">
    <location>
        <begin position="456"/>
        <end position="473"/>
    </location>
</feature>
<dbReference type="STRING" id="3088.A0A383V7X8"/>
<dbReference type="SUPFAM" id="SSF48452">
    <property type="entry name" value="TPR-like"/>
    <property type="match status" value="3"/>
</dbReference>
<feature type="repeat" description="TPR" evidence="3">
    <location>
        <begin position="319"/>
        <end position="352"/>
    </location>
</feature>
<feature type="repeat" description="TPR" evidence="3">
    <location>
        <begin position="736"/>
        <end position="769"/>
    </location>
</feature>
<feature type="compositionally biased region" description="Acidic residues" evidence="4">
    <location>
        <begin position="1044"/>
        <end position="1060"/>
    </location>
</feature>
<accession>A0A383V7X8</accession>
<proteinExistence type="predicted"/>
<dbReference type="Pfam" id="PF13432">
    <property type="entry name" value="TPR_16"/>
    <property type="match status" value="3"/>
</dbReference>
<reference evidence="5 6" key="1">
    <citation type="submission" date="2016-10" db="EMBL/GenBank/DDBJ databases">
        <authorList>
            <person name="Cai Z."/>
        </authorList>
    </citation>
    <scope>NUCLEOTIDE SEQUENCE [LARGE SCALE GENOMIC DNA]</scope>
</reference>
<evidence type="ECO:0000256" key="1">
    <source>
        <dbReference type="ARBA" id="ARBA00022737"/>
    </source>
</evidence>
<evidence type="ECO:0000256" key="3">
    <source>
        <dbReference type="PROSITE-ProRule" id="PRU00339"/>
    </source>
</evidence>
<dbReference type="GO" id="GO:0016593">
    <property type="term" value="C:Cdc73/Paf1 complex"/>
    <property type="evidence" value="ECO:0007669"/>
    <property type="project" value="TreeGrafter"/>
</dbReference>
<evidence type="ECO:0000256" key="2">
    <source>
        <dbReference type="ARBA" id="ARBA00022803"/>
    </source>
</evidence>
<dbReference type="Proteomes" id="UP000256970">
    <property type="component" value="Unassembled WGS sequence"/>
</dbReference>
<feature type="region of interest" description="Disordered" evidence="4">
    <location>
        <begin position="454"/>
        <end position="474"/>
    </location>
</feature>
<dbReference type="AlphaFoldDB" id="A0A383V7X8"/>